<feature type="domain" description="ABC-type uncharacterised transport system" evidence="2">
    <location>
        <begin position="302"/>
        <end position="542"/>
    </location>
</feature>
<evidence type="ECO:0000256" key="1">
    <source>
        <dbReference type="SAM" id="Phobius"/>
    </source>
</evidence>
<sequence>MTGLLVTGLCSVFLGERVFHDLFLVRVPLVLIGLGLVVGTTIWSTAASSRVGEPERDTHRFLALLHVLCALSLVGLLIGTEDAVRWLNLDFQDGRSELRFRRGLLSVSSIVLAVSLLPLLAAQWAIRSSGRKATEAGYAGSLRITETAISALTVALAGAMLMLLGYVTAVQDHVLDASYFKTSTPGTAVEEIVRNMEEPLRVLLFFPTVDPVKDEALSYFQALGNATDNLEIAEIDRLAEPQVAEEYNVQTDGTIILIQGDRFGRLGLSSELTRARSTLRVFDSETHAALLQLTRPKMAAYMTAGHGELNNPDVDDVLGGALGSEVQDSLTAFRDLLGFLNYEVRALTLQRGLGNRVPDDAAMVLVIGPQRPFLDEEVLALAEYLERGGSVLFALEPSSDFTLAGLRDQLGIEYQSTMLVDDQNHLRQRGGLSDRQLIVTDRFSSHAAVTTASRAGAGSGILLMGSGHLTSIEEIEGVRRSFIMHSLPSTFADLNGDFQFDETTESRRSHELAVAIEGVAGGERNNLRALVFSDAEMFTDGVLGSLVSNVTVAADGIRWLGREEAFSGEMVSEEDVPIIHTRSQDVAWFYALIIGMPTLVLLVGLVTLGSRRRHRIRSLAT</sequence>
<accession>A0A381PAF4</accession>
<keyword evidence="1" id="KW-1133">Transmembrane helix</keyword>
<keyword evidence="1" id="KW-0812">Transmembrane</keyword>
<feature type="transmembrane region" description="Helical" evidence="1">
    <location>
        <begin position="100"/>
        <end position="126"/>
    </location>
</feature>
<gene>
    <name evidence="3" type="ORF">METZ01_LOCUS16072</name>
</gene>
<reference evidence="3" key="1">
    <citation type="submission" date="2018-05" db="EMBL/GenBank/DDBJ databases">
        <authorList>
            <person name="Lanie J.A."/>
            <person name="Ng W.-L."/>
            <person name="Kazmierczak K.M."/>
            <person name="Andrzejewski T.M."/>
            <person name="Davidsen T.M."/>
            <person name="Wayne K.J."/>
            <person name="Tettelin H."/>
            <person name="Glass J.I."/>
            <person name="Rusch D."/>
            <person name="Podicherti R."/>
            <person name="Tsui H.-C.T."/>
            <person name="Winkler M.E."/>
        </authorList>
    </citation>
    <scope>NUCLEOTIDE SEQUENCE</scope>
</reference>
<dbReference type="AlphaFoldDB" id="A0A381PAF4"/>
<feature type="transmembrane region" description="Helical" evidence="1">
    <location>
        <begin position="61"/>
        <end position="80"/>
    </location>
</feature>
<dbReference type="EMBL" id="UINC01000911">
    <property type="protein sequence ID" value="SUZ63218.1"/>
    <property type="molecule type" value="Genomic_DNA"/>
</dbReference>
<dbReference type="InterPro" id="IPR019196">
    <property type="entry name" value="ABC_transp_unknown"/>
</dbReference>
<proteinExistence type="predicted"/>
<protein>
    <recommendedName>
        <fullName evidence="2">ABC-type uncharacterized transport system domain-containing protein</fullName>
    </recommendedName>
</protein>
<name>A0A381PAF4_9ZZZZ</name>
<feature type="transmembrane region" description="Helical" evidence="1">
    <location>
        <begin position="587"/>
        <end position="608"/>
    </location>
</feature>
<evidence type="ECO:0000259" key="2">
    <source>
        <dbReference type="Pfam" id="PF09822"/>
    </source>
</evidence>
<organism evidence="3">
    <name type="scientific">marine metagenome</name>
    <dbReference type="NCBI Taxonomy" id="408172"/>
    <lineage>
        <taxon>unclassified sequences</taxon>
        <taxon>metagenomes</taxon>
        <taxon>ecological metagenomes</taxon>
    </lineage>
</organism>
<keyword evidence="1" id="KW-0472">Membrane</keyword>
<evidence type="ECO:0000313" key="3">
    <source>
        <dbReference type="EMBL" id="SUZ63218.1"/>
    </source>
</evidence>
<dbReference type="Pfam" id="PF09822">
    <property type="entry name" value="ABC_transp_aux"/>
    <property type="match status" value="1"/>
</dbReference>
<feature type="transmembrane region" description="Helical" evidence="1">
    <location>
        <begin position="29"/>
        <end position="49"/>
    </location>
</feature>
<feature type="transmembrane region" description="Helical" evidence="1">
    <location>
        <begin position="147"/>
        <end position="167"/>
    </location>
</feature>